<sequence>MSLKSVPSLPITPFTPASVSADPELLALLDSVIQTNKELLRRIERLERTERIRAALQPPANLGIDY</sequence>
<protein>
    <submittedName>
        <fullName evidence="1">Uncharacterized protein</fullName>
    </submittedName>
</protein>
<dbReference type="KEGG" id="dsc:ABOD76_00180"/>
<gene>
    <name evidence="1" type="ORF">ABOD76_00180</name>
</gene>
<dbReference type="RefSeq" id="WP_350240906.1">
    <property type="nucleotide sequence ID" value="NZ_CP158296.1"/>
</dbReference>
<proteinExistence type="predicted"/>
<reference evidence="1" key="1">
    <citation type="submission" date="2024-06" db="EMBL/GenBank/DDBJ databases">
        <title>Draft Genome Sequence of Deinococcus sonorensis Type Strain KR-87, a Biofilm Producing Representative of the Genus Deinococcus.</title>
        <authorList>
            <person name="Boren L.S."/>
            <person name="Grosso R.A."/>
            <person name="Hugenberg-Cox A.N."/>
            <person name="Hill J.T.E."/>
            <person name="Albert C.M."/>
            <person name="Tuohy J.M."/>
        </authorList>
    </citation>
    <scope>NUCLEOTIDE SEQUENCE</scope>
    <source>
        <strain evidence="1">KR-87</strain>
        <plasmid evidence="1">pDson04</plasmid>
    </source>
</reference>
<dbReference type="AlphaFoldDB" id="A0AAU7U532"/>
<geneLocation type="plasmid" evidence="1">
    <name>pDson04</name>
</geneLocation>
<accession>A0AAU7U532</accession>
<dbReference type="EMBL" id="CP158296">
    <property type="protein sequence ID" value="XBV83425.1"/>
    <property type="molecule type" value="Genomic_DNA"/>
</dbReference>
<organism evidence="1">
    <name type="scientific">Deinococcus sonorensis KR-87</name>
    <dbReference type="NCBI Taxonomy" id="694439"/>
    <lineage>
        <taxon>Bacteria</taxon>
        <taxon>Thermotogati</taxon>
        <taxon>Deinococcota</taxon>
        <taxon>Deinococci</taxon>
        <taxon>Deinococcales</taxon>
        <taxon>Deinococcaceae</taxon>
        <taxon>Deinococcus</taxon>
    </lineage>
</organism>
<name>A0AAU7U532_9DEIO</name>
<evidence type="ECO:0000313" key="1">
    <source>
        <dbReference type="EMBL" id="XBV83425.1"/>
    </source>
</evidence>
<keyword evidence="1" id="KW-0614">Plasmid</keyword>